<dbReference type="Proteomes" id="UP000007394">
    <property type="component" value="Chromosome"/>
</dbReference>
<gene>
    <name evidence="1" type="ordered locus">IALB_0444</name>
</gene>
<evidence type="ECO:0000313" key="1">
    <source>
        <dbReference type="EMBL" id="AFH48156.1"/>
    </source>
</evidence>
<dbReference type="EMBL" id="CP003418">
    <property type="protein sequence ID" value="AFH48156.1"/>
    <property type="molecule type" value="Genomic_DNA"/>
</dbReference>
<keyword evidence="2" id="KW-1185">Reference proteome</keyword>
<accession>I0AGP9</accession>
<dbReference type="KEGG" id="ial:IALB_0444"/>
<organism evidence="1 2">
    <name type="scientific">Ignavibacterium album (strain DSM 19864 / JCM 16511 / NBRC 101810 / Mat9-16)</name>
    <dbReference type="NCBI Taxonomy" id="945713"/>
    <lineage>
        <taxon>Bacteria</taxon>
        <taxon>Pseudomonadati</taxon>
        <taxon>Ignavibacteriota</taxon>
        <taxon>Ignavibacteria</taxon>
        <taxon>Ignavibacteriales</taxon>
        <taxon>Ignavibacteriaceae</taxon>
        <taxon>Ignavibacterium</taxon>
    </lineage>
</organism>
<dbReference type="RefSeq" id="WP_014559315.1">
    <property type="nucleotide sequence ID" value="NC_017464.1"/>
</dbReference>
<name>I0AGP9_IGNAJ</name>
<sequence length="46" mass="5123">MRLMTKLVGIAKHGIQSFSELPVRKVCLPAENNYLPETITPPSIND</sequence>
<evidence type="ECO:0000313" key="2">
    <source>
        <dbReference type="Proteomes" id="UP000007394"/>
    </source>
</evidence>
<dbReference type="HOGENOM" id="CLU_3099701_0_0_10"/>
<proteinExistence type="predicted"/>
<dbReference type="AlphaFoldDB" id="I0AGP9"/>
<reference evidence="1 2" key="1">
    <citation type="journal article" date="2012" name="Front. Microbiol.">
        <title>Complete genome of Ignavibacterium album, a metabolically versatile, flagellated, facultative anaerobe from the phylum Chlorobi.</title>
        <authorList>
            <person name="Liu Z."/>
            <person name="Frigaard N.-U."/>
            <person name="Vogl K."/>
            <person name="Iino T."/>
            <person name="Ohkuma M."/>
            <person name="Overmann J."/>
            <person name="Bryant D.A."/>
        </authorList>
    </citation>
    <scope>NUCLEOTIDE SEQUENCE [LARGE SCALE GENOMIC DNA]</scope>
    <source>
        <strain evidence="2">DSM 19864 / JCM 16511 / NBRC 101810 / Mat9-16</strain>
    </source>
</reference>
<protein>
    <submittedName>
        <fullName evidence="1">Uncharacterized protein</fullName>
    </submittedName>
</protein>